<proteinExistence type="predicted"/>
<sequence>MPRSLTFKEMIGLSFSELDWLLLIFAFIGAFSLMVFGQLMAAVIIIILMLGAVVIDQTQTPHHPRRPAI</sequence>
<name>A0A6N2XWV9_LACRH</name>
<feature type="transmembrane region" description="Helical" evidence="1">
    <location>
        <begin position="20"/>
        <end position="53"/>
    </location>
</feature>
<keyword evidence="1" id="KW-0472">Membrane</keyword>
<gene>
    <name evidence="2" type="ORF">LRLFYP97_00611</name>
</gene>
<evidence type="ECO:0000313" key="2">
    <source>
        <dbReference type="EMBL" id="VYT58835.1"/>
    </source>
</evidence>
<accession>A0A6N2XWV9</accession>
<evidence type="ECO:0000256" key="1">
    <source>
        <dbReference type="SAM" id="Phobius"/>
    </source>
</evidence>
<protein>
    <submittedName>
        <fullName evidence="2">Uncharacterized protein</fullName>
    </submittedName>
</protein>
<keyword evidence="1" id="KW-0812">Transmembrane</keyword>
<keyword evidence="1" id="KW-1133">Transmembrane helix</keyword>
<dbReference type="RefSeq" id="WP_225361843.1">
    <property type="nucleotide sequence ID" value="NZ_JTHS01000013.1"/>
</dbReference>
<dbReference type="EMBL" id="CACRTK010000016">
    <property type="protein sequence ID" value="VYT58835.1"/>
    <property type="molecule type" value="Genomic_DNA"/>
</dbReference>
<reference evidence="2" key="1">
    <citation type="submission" date="2019-11" db="EMBL/GenBank/DDBJ databases">
        <authorList>
            <person name="Feng L."/>
        </authorList>
    </citation>
    <scope>NUCLEOTIDE SEQUENCE</scope>
    <source>
        <strain evidence="2">LrhamnosusLFYP97</strain>
    </source>
</reference>
<dbReference type="AlphaFoldDB" id="A0A6N2XWV9"/>
<organism evidence="2">
    <name type="scientific">Lacticaseibacillus rhamnosus</name>
    <name type="common">Lactobacillus rhamnosus</name>
    <dbReference type="NCBI Taxonomy" id="47715"/>
    <lineage>
        <taxon>Bacteria</taxon>
        <taxon>Bacillati</taxon>
        <taxon>Bacillota</taxon>
        <taxon>Bacilli</taxon>
        <taxon>Lactobacillales</taxon>
        <taxon>Lactobacillaceae</taxon>
        <taxon>Lacticaseibacillus</taxon>
    </lineage>
</organism>